<evidence type="ECO:0000256" key="1">
    <source>
        <dbReference type="SAM" id="MobiDB-lite"/>
    </source>
</evidence>
<accession>A0A4R2RMG3</accession>
<proteinExistence type="predicted"/>
<dbReference type="InterPro" id="IPR058705">
    <property type="entry name" value="A_ENA"/>
</dbReference>
<protein>
    <submittedName>
        <fullName evidence="2">Uncharacterized protein</fullName>
    </submittedName>
</protein>
<dbReference type="Proteomes" id="UP000294746">
    <property type="component" value="Unassembled WGS sequence"/>
</dbReference>
<evidence type="ECO:0000313" key="2">
    <source>
        <dbReference type="EMBL" id="TCP64128.1"/>
    </source>
</evidence>
<gene>
    <name evidence="2" type="ORF">EDD57_14313</name>
</gene>
<organism evidence="2 3">
    <name type="scientific">Baia soyae</name>
    <dbReference type="NCBI Taxonomy" id="1544746"/>
    <lineage>
        <taxon>Bacteria</taxon>
        <taxon>Bacillati</taxon>
        <taxon>Bacillota</taxon>
        <taxon>Bacilli</taxon>
        <taxon>Bacillales</taxon>
        <taxon>Thermoactinomycetaceae</taxon>
        <taxon>Baia</taxon>
    </lineage>
</organism>
<feature type="region of interest" description="Disordered" evidence="1">
    <location>
        <begin position="136"/>
        <end position="157"/>
    </location>
</feature>
<reference evidence="2 3" key="1">
    <citation type="submission" date="2019-03" db="EMBL/GenBank/DDBJ databases">
        <title>Genomic Encyclopedia of Type Strains, Phase IV (KMG-IV): sequencing the most valuable type-strain genomes for metagenomic binning, comparative biology and taxonomic classification.</title>
        <authorList>
            <person name="Goeker M."/>
        </authorList>
    </citation>
    <scope>NUCLEOTIDE SEQUENCE [LARGE SCALE GENOMIC DNA]</scope>
    <source>
        <strain evidence="2 3">DSM 46831</strain>
    </source>
</reference>
<sequence length="176" mass="19744">MSQANIPNITSTIVITRKHAVTLLLSSIALEELGLSHILNSEGEKLQYILGNLPGITPEKHATITDLLIMNRSILETLREVMRKEWALQGKLDSIVDTDLLCAPICVPCFQRRMIEKPPTFKNLKKAVRLARGTEMNSSRKCPTGHAPRLAQKKEPLSRGRYRGSYRTLARRFGGL</sequence>
<dbReference type="AlphaFoldDB" id="A0A4R2RMG3"/>
<dbReference type="EMBL" id="SLXV01000043">
    <property type="protein sequence ID" value="TCP64128.1"/>
    <property type="molecule type" value="Genomic_DNA"/>
</dbReference>
<dbReference type="RefSeq" id="WP_207896833.1">
    <property type="nucleotide sequence ID" value="NZ_SLXV01000043.1"/>
</dbReference>
<evidence type="ECO:0000313" key="3">
    <source>
        <dbReference type="Proteomes" id="UP000294746"/>
    </source>
</evidence>
<name>A0A4R2RMG3_9BACL</name>
<dbReference type="Pfam" id="PF26595">
    <property type="entry name" value="A_ENA"/>
    <property type="match status" value="1"/>
</dbReference>
<comment type="caution">
    <text evidence="2">The sequence shown here is derived from an EMBL/GenBank/DDBJ whole genome shotgun (WGS) entry which is preliminary data.</text>
</comment>
<keyword evidence="3" id="KW-1185">Reference proteome</keyword>